<accession>A0A919LMM3</accession>
<protein>
    <submittedName>
        <fullName evidence="1">Uncharacterized protein</fullName>
    </submittedName>
</protein>
<evidence type="ECO:0000313" key="1">
    <source>
        <dbReference type="EMBL" id="GHK52466.1"/>
    </source>
</evidence>
<dbReference type="Proteomes" id="UP000655094">
    <property type="component" value="Unassembled WGS sequence"/>
</dbReference>
<reference evidence="1" key="1">
    <citation type="submission" date="2020-10" db="EMBL/GenBank/DDBJ databases">
        <title>Genome Sequence of ESBL Producing Zambian Clinical Strains.</title>
        <authorList>
            <person name="Shawa M."/>
            <person name="Furuta Y."/>
            <person name="Simbotwe M."/>
            <person name="Mulenga E."/>
            <person name="Mubanga M."/>
            <person name="Mulenga G."/>
            <person name="Kaile C."/>
            <person name="Zorigt T."/>
            <person name="Hang'ombe B."/>
            <person name="Higashi H."/>
        </authorList>
    </citation>
    <scope>NUCLEOTIDE SEQUENCE</scope>
    <source>
        <strain evidence="1">Zam_UTH_09</strain>
    </source>
</reference>
<gene>
    <name evidence="1" type="ORF">KPZU09_22020</name>
</gene>
<evidence type="ECO:0000313" key="2">
    <source>
        <dbReference type="Proteomes" id="UP000655094"/>
    </source>
</evidence>
<name>A0A919LMM3_KLEPN</name>
<comment type="caution">
    <text evidence="1">The sequence shown here is derived from an EMBL/GenBank/DDBJ whole genome shotgun (WGS) entry which is preliminary data.</text>
</comment>
<sequence>MLHVHAGAVNGRVVARRRIAEVLRLDLAPVNGGAGNRNAKLLRAGLVVLAMSFYPVDLCQSLHHRRA</sequence>
<proteinExistence type="predicted"/>
<dbReference type="EMBL" id="BNFF01000001">
    <property type="protein sequence ID" value="GHK52466.1"/>
    <property type="molecule type" value="Genomic_DNA"/>
</dbReference>
<organism evidence="1 2">
    <name type="scientific">Klebsiella pneumoniae</name>
    <dbReference type="NCBI Taxonomy" id="573"/>
    <lineage>
        <taxon>Bacteria</taxon>
        <taxon>Pseudomonadati</taxon>
        <taxon>Pseudomonadota</taxon>
        <taxon>Gammaproteobacteria</taxon>
        <taxon>Enterobacterales</taxon>
        <taxon>Enterobacteriaceae</taxon>
        <taxon>Klebsiella/Raoultella group</taxon>
        <taxon>Klebsiella</taxon>
        <taxon>Klebsiella pneumoniae complex</taxon>
    </lineage>
</organism>
<dbReference type="AlphaFoldDB" id="A0A919LMM3"/>